<dbReference type="PANTHER" id="PTHR46394">
    <property type="entry name" value="ANNEXIN"/>
    <property type="match status" value="1"/>
</dbReference>
<feature type="active site" description="Nucleophile" evidence="2">
    <location>
        <position position="38"/>
    </location>
</feature>
<keyword evidence="1 2" id="KW-0443">Lipid metabolism</keyword>
<feature type="active site" description="Proton acceptor" evidence="2">
    <location>
        <position position="186"/>
    </location>
</feature>
<dbReference type="InterPro" id="IPR016035">
    <property type="entry name" value="Acyl_Trfase/lysoPLipase"/>
</dbReference>
<evidence type="ECO:0000256" key="1">
    <source>
        <dbReference type="ARBA" id="ARBA00023098"/>
    </source>
</evidence>
<dbReference type="OrthoDB" id="9770965at2"/>
<dbReference type="Pfam" id="PF01734">
    <property type="entry name" value="Patatin"/>
    <property type="match status" value="1"/>
</dbReference>
<evidence type="ECO:0000259" key="3">
    <source>
        <dbReference type="PROSITE" id="PS51635"/>
    </source>
</evidence>
<dbReference type="GO" id="GO:0016787">
    <property type="term" value="F:hydrolase activity"/>
    <property type="evidence" value="ECO:0007669"/>
    <property type="project" value="UniProtKB-UniRule"/>
</dbReference>
<keyword evidence="5" id="KW-1185">Reference proteome</keyword>
<feature type="short sequence motif" description="DGA/G" evidence="2">
    <location>
        <begin position="186"/>
        <end position="188"/>
    </location>
</feature>
<organism evidence="4 5">
    <name type="scientific">Fonticella tunisiensis</name>
    <dbReference type="NCBI Taxonomy" id="1096341"/>
    <lineage>
        <taxon>Bacteria</taxon>
        <taxon>Bacillati</taxon>
        <taxon>Bacillota</taxon>
        <taxon>Clostridia</taxon>
        <taxon>Eubacteriales</taxon>
        <taxon>Clostridiaceae</taxon>
        <taxon>Fonticella</taxon>
    </lineage>
</organism>
<keyword evidence="2" id="KW-0442">Lipid degradation</keyword>
<dbReference type="GO" id="GO:0016042">
    <property type="term" value="P:lipid catabolic process"/>
    <property type="evidence" value="ECO:0007669"/>
    <property type="project" value="UniProtKB-UniRule"/>
</dbReference>
<dbReference type="InterPro" id="IPR002641">
    <property type="entry name" value="PNPLA_dom"/>
</dbReference>
<gene>
    <name evidence="4" type="ORF">EDD71_11049</name>
</gene>
<dbReference type="PANTHER" id="PTHR46394:SF1">
    <property type="entry name" value="PNPLA DOMAIN-CONTAINING PROTEIN"/>
    <property type="match status" value="1"/>
</dbReference>
<dbReference type="SUPFAM" id="SSF52151">
    <property type="entry name" value="FabD/lysophospholipase-like"/>
    <property type="match status" value="1"/>
</dbReference>
<feature type="short sequence motif" description="GXGXXG" evidence="2">
    <location>
        <begin position="9"/>
        <end position="14"/>
    </location>
</feature>
<dbReference type="EMBL" id="SOAZ01000010">
    <property type="protein sequence ID" value="TDT60931.1"/>
    <property type="molecule type" value="Genomic_DNA"/>
</dbReference>
<dbReference type="CDD" id="cd07207">
    <property type="entry name" value="Pat_ExoU_VipD_like"/>
    <property type="match status" value="1"/>
</dbReference>
<evidence type="ECO:0000313" key="4">
    <source>
        <dbReference type="EMBL" id="TDT60931.1"/>
    </source>
</evidence>
<name>A0A4R7KP94_9CLOT</name>
<feature type="short sequence motif" description="GXSXG" evidence="2">
    <location>
        <begin position="36"/>
        <end position="40"/>
    </location>
</feature>
<dbReference type="PROSITE" id="PS51635">
    <property type="entry name" value="PNPLA"/>
    <property type="match status" value="1"/>
</dbReference>
<dbReference type="AlphaFoldDB" id="A0A4R7KP94"/>
<sequence>MKVNAVFEGGGVKGIGLVGAVCCLEDNGFTWNCFAGTSAGATIAALLAAGYSGNEIKNILMSLDYRKFQDRDGLQSLPLIGKSLGFLLEKGLYSGDFFEKWLQKLLDAKGKTKFKHIMFKNKSLLKIIASDITRKKMLVIPDDLKDYGINGGEFPIARAVRMSTAIPFYFKPIKLRYKYGTSYIVDGGILSLYPIWIFDEGKTVSMPTLGFKLVEPDTSFTSLGKTDVISYGLDIISTMIEKDDERYIRKRDFIRTIPIPTMGIKTTEFDITKERSRILFNSGYRSAEKFLKKWYVEK</sequence>
<dbReference type="InterPro" id="IPR052580">
    <property type="entry name" value="Lipid_Hydrolase"/>
</dbReference>
<evidence type="ECO:0000256" key="2">
    <source>
        <dbReference type="PROSITE-ProRule" id="PRU01161"/>
    </source>
</evidence>
<protein>
    <submittedName>
        <fullName evidence="4">NTE family protein</fullName>
    </submittedName>
</protein>
<dbReference type="RefSeq" id="WP_133628109.1">
    <property type="nucleotide sequence ID" value="NZ_SOAZ01000010.1"/>
</dbReference>
<accession>A0A4R7KP94</accession>
<dbReference type="Gene3D" id="3.40.1090.10">
    <property type="entry name" value="Cytosolic phospholipase A2 catalytic domain"/>
    <property type="match status" value="2"/>
</dbReference>
<feature type="domain" description="PNPLA" evidence="3">
    <location>
        <begin position="5"/>
        <end position="199"/>
    </location>
</feature>
<evidence type="ECO:0000313" key="5">
    <source>
        <dbReference type="Proteomes" id="UP000295325"/>
    </source>
</evidence>
<proteinExistence type="predicted"/>
<reference evidence="4 5" key="1">
    <citation type="submission" date="2019-03" db="EMBL/GenBank/DDBJ databases">
        <title>Genomic Encyclopedia of Type Strains, Phase IV (KMG-IV): sequencing the most valuable type-strain genomes for metagenomic binning, comparative biology and taxonomic classification.</title>
        <authorList>
            <person name="Goeker M."/>
        </authorList>
    </citation>
    <scope>NUCLEOTIDE SEQUENCE [LARGE SCALE GENOMIC DNA]</scope>
    <source>
        <strain evidence="4 5">DSM 24455</strain>
    </source>
</reference>
<dbReference type="Proteomes" id="UP000295325">
    <property type="component" value="Unassembled WGS sequence"/>
</dbReference>
<comment type="caution">
    <text evidence="4">The sequence shown here is derived from an EMBL/GenBank/DDBJ whole genome shotgun (WGS) entry which is preliminary data.</text>
</comment>
<keyword evidence="2" id="KW-0378">Hydrolase</keyword>